<dbReference type="PROSITE" id="PS51257">
    <property type="entry name" value="PROKAR_LIPOPROTEIN"/>
    <property type="match status" value="1"/>
</dbReference>
<proteinExistence type="predicted"/>
<evidence type="ECO:0000256" key="1">
    <source>
        <dbReference type="SAM" id="SignalP"/>
    </source>
</evidence>
<evidence type="ECO:0000313" key="2">
    <source>
        <dbReference type="EMBL" id="HFI92782.1"/>
    </source>
</evidence>
<gene>
    <name evidence="2" type="ORF">ENS31_14785</name>
</gene>
<dbReference type="InterPro" id="IPR012467">
    <property type="entry name" value="DUF1684"/>
</dbReference>
<name>A0A7V2ZMS0_9BACT</name>
<dbReference type="PANTHER" id="PTHR41913:SF1">
    <property type="entry name" value="DUF1684 DOMAIN-CONTAINING PROTEIN"/>
    <property type="match status" value="1"/>
</dbReference>
<dbReference type="AlphaFoldDB" id="A0A7V2ZMS0"/>
<reference evidence="2" key="1">
    <citation type="journal article" date="2020" name="mSystems">
        <title>Genome- and Community-Level Interaction Insights into Carbon Utilization and Element Cycling Functions of Hydrothermarchaeota in Hydrothermal Sediment.</title>
        <authorList>
            <person name="Zhou Z."/>
            <person name="Liu Y."/>
            <person name="Xu W."/>
            <person name="Pan J."/>
            <person name="Luo Z.H."/>
            <person name="Li M."/>
        </authorList>
    </citation>
    <scope>NUCLEOTIDE SEQUENCE [LARGE SCALE GENOMIC DNA]</scope>
    <source>
        <strain evidence="2">SpSt-479</strain>
    </source>
</reference>
<protein>
    <submittedName>
        <fullName evidence="2">DUF1684 domain-containing protein</fullName>
    </submittedName>
</protein>
<keyword evidence="1" id="KW-0732">Signal</keyword>
<sequence>MKKIIISLSCLISIFVFYSCKSQTLETKGSPEYLEEIKKWDQRRIERLKAPDGWLNLVGRTWLKPGVNKFGSAKDNDVVIESDKVPAYMGEFIFKDSTVIMKVYDGVNIIHNGKPVKEIVMIDDQKKDMTVFEYGTIKWNLIIRGDQYGIRFRDLESPLVKNFKGIDRFPVNEDWKLTAKFEAYNPPKKIFVPNVLGQIEEELSPGAVVFEKDGKQFRIDAIDEGDRLFLIIADETSGEETYGGGRFIYVDKPDSAGNINLDFNKAYNPPCVFTKYATCPLPPEQNYLKLKITAGEKNYGEEH</sequence>
<dbReference type="PANTHER" id="PTHR41913">
    <property type="entry name" value="DUF1684 DOMAIN-CONTAINING PROTEIN"/>
    <property type="match status" value="1"/>
</dbReference>
<dbReference type="Pfam" id="PF07920">
    <property type="entry name" value="DUF1684"/>
    <property type="match status" value="1"/>
</dbReference>
<feature type="chain" id="PRO_5031215068" evidence="1">
    <location>
        <begin position="19"/>
        <end position="303"/>
    </location>
</feature>
<organism evidence="2">
    <name type="scientific">Ignavibacterium album</name>
    <dbReference type="NCBI Taxonomy" id="591197"/>
    <lineage>
        <taxon>Bacteria</taxon>
        <taxon>Pseudomonadati</taxon>
        <taxon>Ignavibacteriota</taxon>
        <taxon>Ignavibacteria</taxon>
        <taxon>Ignavibacteriales</taxon>
        <taxon>Ignavibacteriaceae</taxon>
        <taxon>Ignavibacterium</taxon>
    </lineage>
</organism>
<dbReference type="EMBL" id="DSUJ01000011">
    <property type="protein sequence ID" value="HFI92782.1"/>
    <property type="molecule type" value="Genomic_DNA"/>
</dbReference>
<comment type="caution">
    <text evidence="2">The sequence shown here is derived from an EMBL/GenBank/DDBJ whole genome shotgun (WGS) entry which is preliminary data.</text>
</comment>
<feature type="signal peptide" evidence="1">
    <location>
        <begin position="1"/>
        <end position="18"/>
    </location>
</feature>
<accession>A0A7V2ZMS0</accession>